<evidence type="ECO:0000313" key="4">
    <source>
        <dbReference type="Proteomes" id="UP000034749"/>
    </source>
</evidence>
<dbReference type="InterPro" id="IPR001387">
    <property type="entry name" value="Cro/C1-type_HTH"/>
</dbReference>
<evidence type="ECO:0000313" key="3">
    <source>
        <dbReference type="EMBL" id="KKR79776.1"/>
    </source>
</evidence>
<dbReference type="InterPro" id="IPR025272">
    <property type="entry name" value="SocA_Panacea"/>
</dbReference>
<evidence type="ECO:0000259" key="2">
    <source>
        <dbReference type="PROSITE" id="PS50943"/>
    </source>
</evidence>
<dbReference type="GO" id="GO:0003677">
    <property type="term" value="F:DNA binding"/>
    <property type="evidence" value="ECO:0007669"/>
    <property type="project" value="UniProtKB-KW"/>
</dbReference>
<dbReference type="Pfam" id="PF01381">
    <property type="entry name" value="HTH_3"/>
    <property type="match status" value="1"/>
</dbReference>
<dbReference type="SMART" id="SM00530">
    <property type="entry name" value="HTH_XRE"/>
    <property type="match status" value="1"/>
</dbReference>
<dbReference type="CDD" id="cd00093">
    <property type="entry name" value="HTH_XRE"/>
    <property type="match status" value="1"/>
</dbReference>
<dbReference type="Gene3D" id="1.10.260.40">
    <property type="entry name" value="lambda repressor-like DNA-binding domains"/>
    <property type="match status" value="1"/>
</dbReference>
<accession>A0A0G0TY82</accession>
<dbReference type="PANTHER" id="PTHR46558:SF4">
    <property type="entry name" value="DNA-BIDING PHAGE PROTEIN"/>
    <property type="match status" value="1"/>
</dbReference>
<dbReference type="AlphaFoldDB" id="A0A0G0TY82"/>
<dbReference type="PROSITE" id="PS50943">
    <property type="entry name" value="HTH_CROC1"/>
    <property type="match status" value="1"/>
</dbReference>
<dbReference type="PANTHER" id="PTHR46558">
    <property type="entry name" value="TRACRIPTIONAL REGULATORY PROTEIN-RELATED-RELATED"/>
    <property type="match status" value="1"/>
</dbReference>
<dbReference type="Pfam" id="PF13274">
    <property type="entry name" value="SocA_Panacea"/>
    <property type="match status" value="1"/>
</dbReference>
<dbReference type="EMBL" id="LBZW01000002">
    <property type="protein sequence ID" value="KKR79776.1"/>
    <property type="molecule type" value="Genomic_DNA"/>
</dbReference>
<sequence>MSRLPTTHVDFFYTKVYTMGIMITKYAKFIKEARIKKGFSQADLAIKLGISRPSYIAIEQGKRELTMGEFEKLSGVLNVSFEEVEAGESPNYEKYKQIILSFLRLDKNIPKTKLAKLVYLADAGWFYYNLKSMSGMQYRKIQYGPVADSYFRIIDELYENGQIEINQTEDGAMLISQTRAGDKKALSEINKEESKLITNISNKWKGKKTKEIVEFTHNQFPYLCANENDIITLGLITQENPHEYY</sequence>
<feature type="domain" description="HTH cro/C1-type" evidence="2">
    <location>
        <begin position="30"/>
        <end position="84"/>
    </location>
</feature>
<dbReference type="InterPro" id="IPR010982">
    <property type="entry name" value="Lambda_DNA-bd_dom_sf"/>
</dbReference>
<comment type="caution">
    <text evidence="3">The sequence shown here is derived from an EMBL/GenBank/DDBJ whole genome shotgun (WGS) entry which is preliminary data.</text>
</comment>
<proteinExistence type="predicted"/>
<organism evidence="3 4">
    <name type="scientific">Candidatus Nomurabacteria bacterium GW2011_GWA2_40_9</name>
    <dbReference type="NCBI Taxonomy" id="1618734"/>
    <lineage>
        <taxon>Bacteria</taxon>
        <taxon>Candidatus Nomuraibacteriota</taxon>
    </lineage>
</organism>
<evidence type="ECO:0000256" key="1">
    <source>
        <dbReference type="ARBA" id="ARBA00023125"/>
    </source>
</evidence>
<dbReference type="Proteomes" id="UP000034749">
    <property type="component" value="Unassembled WGS sequence"/>
</dbReference>
<reference evidence="3 4" key="1">
    <citation type="journal article" date="2015" name="Nature">
        <title>rRNA introns, odd ribosomes, and small enigmatic genomes across a large radiation of phyla.</title>
        <authorList>
            <person name="Brown C.T."/>
            <person name="Hug L.A."/>
            <person name="Thomas B.C."/>
            <person name="Sharon I."/>
            <person name="Castelle C.J."/>
            <person name="Singh A."/>
            <person name="Wilkins M.J."/>
            <person name="Williams K.H."/>
            <person name="Banfield J.F."/>
        </authorList>
    </citation>
    <scope>NUCLEOTIDE SEQUENCE [LARGE SCALE GENOMIC DNA]</scope>
</reference>
<gene>
    <name evidence="3" type="ORF">UU24_C0002G0012</name>
</gene>
<protein>
    <recommendedName>
        <fullName evidence="2">HTH cro/C1-type domain-containing protein</fullName>
    </recommendedName>
</protein>
<keyword evidence="1" id="KW-0238">DNA-binding</keyword>
<name>A0A0G0TY82_9BACT</name>
<dbReference type="SUPFAM" id="SSF47413">
    <property type="entry name" value="lambda repressor-like DNA-binding domains"/>
    <property type="match status" value="1"/>
</dbReference>